<feature type="compositionally biased region" description="Polar residues" evidence="1">
    <location>
        <begin position="1"/>
        <end position="11"/>
    </location>
</feature>
<evidence type="ECO:0000313" key="2">
    <source>
        <dbReference type="EMBL" id="CAB3976562.1"/>
    </source>
</evidence>
<keyword evidence="3" id="KW-1185">Reference proteome</keyword>
<dbReference type="OrthoDB" id="8903066at2759"/>
<organism evidence="2 3">
    <name type="scientific">Paramuricea clavata</name>
    <name type="common">Red gorgonian</name>
    <name type="synonym">Violescent sea-whip</name>
    <dbReference type="NCBI Taxonomy" id="317549"/>
    <lineage>
        <taxon>Eukaryota</taxon>
        <taxon>Metazoa</taxon>
        <taxon>Cnidaria</taxon>
        <taxon>Anthozoa</taxon>
        <taxon>Octocorallia</taxon>
        <taxon>Malacalcyonacea</taxon>
        <taxon>Plexauridae</taxon>
        <taxon>Paramuricea</taxon>
    </lineage>
</organism>
<evidence type="ECO:0000313" key="3">
    <source>
        <dbReference type="Proteomes" id="UP001152795"/>
    </source>
</evidence>
<feature type="region of interest" description="Disordered" evidence="1">
    <location>
        <begin position="1"/>
        <end position="21"/>
    </location>
</feature>
<name>A0A7D9H8U1_PARCT</name>
<gene>
    <name evidence="2" type="ORF">PACLA_8A023131</name>
</gene>
<comment type="caution">
    <text evidence="2">The sequence shown here is derived from an EMBL/GenBank/DDBJ whole genome shotgun (WGS) entry which is preliminary data.</text>
</comment>
<sequence length="170" mass="19598">MATSLQLTRTPSGRHPYMSRWSRNEPASSMMYLGNSDHWSKLKHRAAILTLKYEDGDTGVAFWTDNEPYEDTSRSRSQLLRREHQQNNKRLSSIGNKTFTETMIQSLNGEKPGHHTLYRYNNKDVLRSSANDRAREGFRYWVLEKPIHKGGKYTTGARTSVLGLGKSFFP</sequence>
<protein>
    <submittedName>
        <fullName evidence="2">Uncharacterized protein</fullName>
    </submittedName>
</protein>
<dbReference type="AlphaFoldDB" id="A0A7D9H8U1"/>
<accession>A0A7D9H8U1</accession>
<reference evidence="2" key="1">
    <citation type="submission" date="2020-04" db="EMBL/GenBank/DDBJ databases">
        <authorList>
            <person name="Alioto T."/>
            <person name="Alioto T."/>
            <person name="Gomez Garrido J."/>
        </authorList>
    </citation>
    <scope>NUCLEOTIDE SEQUENCE</scope>
    <source>
        <strain evidence="2">A484AB</strain>
    </source>
</reference>
<dbReference type="Proteomes" id="UP001152795">
    <property type="component" value="Unassembled WGS sequence"/>
</dbReference>
<proteinExistence type="predicted"/>
<evidence type="ECO:0000256" key="1">
    <source>
        <dbReference type="SAM" id="MobiDB-lite"/>
    </source>
</evidence>
<dbReference type="EMBL" id="CACRXK020000002">
    <property type="protein sequence ID" value="CAB3976562.1"/>
    <property type="molecule type" value="Genomic_DNA"/>
</dbReference>